<reference evidence="1 2" key="1">
    <citation type="submission" date="2013-10" db="EMBL/GenBank/DDBJ databases">
        <authorList>
            <consortium name="International Citrus Genome Consortium"/>
            <person name="Jenkins J."/>
            <person name="Schmutz J."/>
            <person name="Prochnik S."/>
            <person name="Rokhsar D."/>
            <person name="Gmitter F."/>
            <person name="Ollitrault P."/>
            <person name="Machado M."/>
            <person name="Talon M."/>
            <person name="Wincker P."/>
            <person name="Jaillon O."/>
            <person name="Morgante M."/>
        </authorList>
    </citation>
    <scope>NUCLEOTIDE SEQUENCE</scope>
    <source>
        <strain evidence="2">cv. Clemenules</strain>
    </source>
</reference>
<keyword evidence="2" id="KW-1185">Reference proteome</keyword>
<sequence length="50" mass="5816">MGEVGDRAWSQAKDTGDGNWQIWIFEKNKPTAMKLNLMKRMLLMGDCRRS</sequence>
<dbReference type="EMBL" id="KI536726">
    <property type="protein sequence ID" value="ESR49959.1"/>
    <property type="molecule type" value="Genomic_DNA"/>
</dbReference>
<dbReference type="AlphaFoldDB" id="V4VC84"/>
<evidence type="ECO:0000313" key="1">
    <source>
        <dbReference type="EMBL" id="ESR49959.1"/>
    </source>
</evidence>
<accession>V4VC84</accession>
<protein>
    <submittedName>
        <fullName evidence="1">Uncharacterized protein</fullName>
    </submittedName>
</protein>
<proteinExistence type="predicted"/>
<name>V4VC84_CITCL</name>
<dbReference type="KEGG" id="cic:CICLE_v10033280mg"/>
<organism evidence="1 2">
    <name type="scientific">Citrus clementina</name>
    <name type="common">Clementine</name>
    <name type="synonym">Citrus deliciosa x Citrus sinensis</name>
    <dbReference type="NCBI Taxonomy" id="85681"/>
    <lineage>
        <taxon>Eukaryota</taxon>
        <taxon>Viridiplantae</taxon>
        <taxon>Streptophyta</taxon>
        <taxon>Embryophyta</taxon>
        <taxon>Tracheophyta</taxon>
        <taxon>Spermatophyta</taxon>
        <taxon>Magnoliopsida</taxon>
        <taxon>eudicotyledons</taxon>
        <taxon>Gunneridae</taxon>
        <taxon>Pentapetalae</taxon>
        <taxon>rosids</taxon>
        <taxon>malvids</taxon>
        <taxon>Sapindales</taxon>
        <taxon>Rutaceae</taxon>
        <taxon>Aurantioideae</taxon>
        <taxon>Citrus</taxon>
    </lineage>
</organism>
<dbReference type="Gramene" id="ESR49960">
    <property type="protein sequence ID" value="ESR49960"/>
    <property type="gene ID" value="CICLE_v10033280mg"/>
</dbReference>
<dbReference type="Gramene" id="ESR49959">
    <property type="protein sequence ID" value="ESR49959"/>
    <property type="gene ID" value="CICLE_v10033280mg"/>
</dbReference>
<dbReference type="InParanoid" id="V4VC84"/>
<dbReference type="Proteomes" id="UP000030687">
    <property type="component" value="Unassembled WGS sequence"/>
</dbReference>
<evidence type="ECO:0000313" key="2">
    <source>
        <dbReference type="Proteomes" id="UP000030687"/>
    </source>
</evidence>
<gene>
    <name evidence="1" type="ORF">CICLE_v10033280mg</name>
</gene>
<dbReference type="EMBL" id="KI536726">
    <property type="protein sequence ID" value="ESR49960.1"/>
    <property type="molecule type" value="Genomic_DNA"/>
</dbReference>